<dbReference type="PROSITE" id="PS50405">
    <property type="entry name" value="GST_CTER"/>
    <property type="match status" value="1"/>
</dbReference>
<proteinExistence type="inferred from homology"/>
<gene>
    <name evidence="5" type="ORF">SARC_03658</name>
</gene>
<dbReference type="PANTHER" id="PTHR44051">
    <property type="entry name" value="GLUTATHIONE S-TRANSFERASE-RELATED"/>
    <property type="match status" value="1"/>
</dbReference>
<dbReference type="PROSITE" id="PS50404">
    <property type="entry name" value="GST_NTER"/>
    <property type="match status" value="1"/>
</dbReference>
<reference evidence="5 6" key="1">
    <citation type="submission" date="2011-02" db="EMBL/GenBank/DDBJ databases">
        <title>The Genome Sequence of Sphaeroforma arctica JP610.</title>
        <authorList>
            <consortium name="The Broad Institute Genome Sequencing Platform"/>
            <person name="Russ C."/>
            <person name="Cuomo C."/>
            <person name="Young S.K."/>
            <person name="Zeng Q."/>
            <person name="Gargeya S."/>
            <person name="Alvarado L."/>
            <person name="Berlin A."/>
            <person name="Chapman S.B."/>
            <person name="Chen Z."/>
            <person name="Freedman E."/>
            <person name="Gellesch M."/>
            <person name="Goldberg J."/>
            <person name="Griggs A."/>
            <person name="Gujja S."/>
            <person name="Heilman E."/>
            <person name="Heiman D."/>
            <person name="Howarth C."/>
            <person name="Mehta T."/>
            <person name="Neiman D."/>
            <person name="Pearson M."/>
            <person name="Roberts A."/>
            <person name="Saif S."/>
            <person name="Shea T."/>
            <person name="Shenoy N."/>
            <person name="Sisk P."/>
            <person name="Stolte C."/>
            <person name="Sykes S."/>
            <person name="White J."/>
            <person name="Yandava C."/>
            <person name="Burger G."/>
            <person name="Gray M.W."/>
            <person name="Holland P.W.H."/>
            <person name="King N."/>
            <person name="Lang F.B.F."/>
            <person name="Roger A.J."/>
            <person name="Ruiz-Trillo I."/>
            <person name="Haas B."/>
            <person name="Nusbaum C."/>
            <person name="Birren B."/>
        </authorList>
    </citation>
    <scope>NUCLEOTIDE SEQUENCE [LARGE SCALE GENOMIC DNA]</scope>
    <source>
        <strain evidence="5 6">JP610</strain>
    </source>
</reference>
<dbReference type="InterPro" id="IPR004046">
    <property type="entry name" value="GST_C"/>
</dbReference>
<dbReference type="SUPFAM" id="SSF52833">
    <property type="entry name" value="Thioredoxin-like"/>
    <property type="match status" value="1"/>
</dbReference>
<dbReference type="EMBL" id="KQ241787">
    <property type="protein sequence ID" value="KNC84114.1"/>
    <property type="molecule type" value="Genomic_DNA"/>
</dbReference>
<dbReference type="SFLD" id="SFLDG00358">
    <property type="entry name" value="Main_(cytGST)"/>
    <property type="match status" value="1"/>
</dbReference>
<evidence type="ECO:0000313" key="6">
    <source>
        <dbReference type="Proteomes" id="UP000054560"/>
    </source>
</evidence>
<dbReference type="InterPro" id="IPR036282">
    <property type="entry name" value="Glutathione-S-Trfase_C_sf"/>
</dbReference>
<dbReference type="Proteomes" id="UP000054560">
    <property type="component" value="Unassembled WGS sequence"/>
</dbReference>
<dbReference type="OrthoDB" id="249703at2759"/>
<dbReference type="InterPro" id="IPR004045">
    <property type="entry name" value="Glutathione_S-Trfase_N"/>
</dbReference>
<dbReference type="SFLD" id="SFLDS00019">
    <property type="entry name" value="Glutathione_Transferase_(cytos"/>
    <property type="match status" value="1"/>
</dbReference>
<evidence type="ECO:0000259" key="4">
    <source>
        <dbReference type="PROSITE" id="PS50405"/>
    </source>
</evidence>
<evidence type="ECO:0000256" key="2">
    <source>
        <dbReference type="RuleBase" id="RU003494"/>
    </source>
</evidence>
<dbReference type="InterPro" id="IPR040079">
    <property type="entry name" value="Glutathione_S-Trfase"/>
</dbReference>
<comment type="similarity">
    <text evidence="1 2">Belongs to the GST superfamily.</text>
</comment>
<evidence type="ECO:0000256" key="1">
    <source>
        <dbReference type="ARBA" id="ARBA00007409"/>
    </source>
</evidence>
<dbReference type="InterPro" id="IPR036249">
    <property type="entry name" value="Thioredoxin-like_sf"/>
</dbReference>
<sequence length="227" mass="26623">MSLREFTLRLYHMPGLRSNRVVWAAAELGISLEMTEINVMKKEHFAPEYVQKCPDRYVPMLEITDNTKGEADKTRVVRIVEATAIIQWLVEMTPDVPLSPPMTDIKGRAEYQMWMSYVGCTMDSLLWTIRLNTSWALKEDERSVGNENYARTKWARDVLPRLTPVLKKNKYILGDKFSAADVLLWANLDWSLEYDLISEEENPDIYKYYTLLRKRKMRQDNYPPFVG</sequence>
<dbReference type="Gene3D" id="1.20.1050.10">
    <property type="match status" value="1"/>
</dbReference>
<dbReference type="RefSeq" id="XP_014158016.1">
    <property type="nucleotide sequence ID" value="XM_014302541.1"/>
</dbReference>
<dbReference type="SUPFAM" id="SSF47616">
    <property type="entry name" value="GST C-terminal domain-like"/>
    <property type="match status" value="1"/>
</dbReference>
<dbReference type="AlphaFoldDB" id="A0A0L0G5C5"/>
<accession>A0A0L0G5C5</accession>
<dbReference type="Pfam" id="PF02798">
    <property type="entry name" value="GST_N"/>
    <property type="match status" value="1"/>
</dbReference>
<feature type="domain" description="GST C-terminal" evidence="4">
    <location>
        <begin position="104"/>
        <end position="227"/>
    </location>
</feature>
<keyword evidence="6" id="KW-1185">Reference proteome</keyword>
<dbReference type="Gene3D" id="3.40.30.10">
    <property type="entry name" value="Glutaredoxin"/>
    <property type="match status" value="1"/>
</dbReference>
<dbReference type="InterPro" id="IPR010987">
    <property type="entry name" value="Glutathione-S-Trfase_C-like"/>
</dbReference>
<feature type="domain" description="GST N-terminal" evidence="3">
    <location>
        <begin position="5"/>
        <end position="97"/>
    </location>
</feature>
<dbReference type="STRING" id="667725.A0A0L0G5C5"/>
<dbReference type="Pfam" id="PF00043">
    <property type="entry name" value="GST_C"/>
    <property type="match status" value="1"/>
</dbReference>
<organism evidence="5 6">
    <name type="scientific">Sphaeroforma arctica JP610</name>
    <dbReference type="NCBI Taxonomy" id="667725"/>
    <lineage>
        <taxon>Eukaryota</taxon>
        <taxon>Ichthyosporea</taxon>
        <taxon>Ichthyophonida</taxon>
        <taxon>Sphaeroforma</taxon>
    </lineage>
</organism>
<name>A0A0L0G5C5_9EUKA</name>
<dbReference type="PANTHER" id="PTHR44051:SF8">
    <property type="entry name" value="GLUTATHIONE S-TRANSFERASE GSTA"/>
    <property type="match status" value="1"/>
</dbReference>
<evidence type="ECO:0000313" key="5">
    <source>
        <dbReference type="EMBL" id="KNC84114.1"/>
    </source>
</evidence>
<protein>
    <recommendedName>
        <fullName evidence="7">Glutathione S-transferase</fullName>
    </recommendedName>
</protein>
<dbReference type="GeneID" id="25904162"/>
<evidence type="ECO:0008006" key="7">
    <source>
        <dbReference type="Google" id="ProtNLM"/>
    </source>
</evidence>
<evidence type="ECO:0000259" key="3">
    <source>
        <dbReference type="PROSITE" id="PS50404"/>
    </source>
</evidence>